<dbReference type="SUPFAM" id="SSF53218">
    <property type="entry name" value="Molybdenum cofactor biosynthesis proteins"/>
    <property type="match status" value="1"/>
</dbReference>
<evidence type="ECO:0000256" key="3">
    <source>
        <dbReference type="ARBA" id="ARBA00010763"/>
    </source>
</evidence>
<evidence type="ECO:0000313" key="9">
    <source>
        <dbReference type="EMBL" id="GAA5145372.1"/>
    </source>
</evidence>
<sequence>MGHADGPGAGLRTVDEHLVAVLAELSPLPPLRQPLLDALDLASAEDVVAPLALPRFDNSAMDGYAVQTRDVVSAADDTPVKLPVIGEIGAGQASGAVRELPAGTAAKIMTGAPLPPGADAVVPYEWTDRGAREVWIARAPEHGAHVRYAGEDVGEGDLLVEAGTALGPRQLGLLASVGRASVLVRPRPRVVIVSTGSELRAPGTPLEAGRDDDAIYDGNSYLLAAAARRAGAVPYRVGLVPDRPEAFLTALEDQLGRAEMVVTSGGISMGDYDVVKEALAPGGDVWFGGLAMQPGKPQGFGLLPVGRLPADADTPDADTRRRVPFFALPGNPVSSYISFEMFVRPALRRLMGLSPESRPVVRARLTHGVRSPHGRRQFLRGVVSRGRDGTTVTEVEPVGGSGSHLVGDLAASDALIVVPEDVTELEAGAQVTIVLLDGDGR</sequence>
<dbReference type="InterPro" id="IPR001453">
    <property type="entry name" value="MoaB/Mog_dom"/>
</dbReference>
<dbReference type="SUPFAM" id="SSF63882">
    <property type="entry name" value="MoeA N-terminal region -like"/>
    <property type="match status" value="1"/>
</dbReference>
<evidence type="ECO:0000256" key="1">
    <source>
        <dbReference type="ARBA" id="ARBA00002901"/>
    </source>
</evidence>
<evidence type="ECO:0000313" key="10">
    <source>
        <dbReference type="Proteomes" id="UP001500221"/>
    </source>
</evidence>
<dbReference type="Gene3D" id="2.170.190.11">
    <property type="entry name" value="Molybdopterin biosynthesis moea protein, domain 3"/>
    <property type="match status" value="1"/>
</dbReference>
<dbReference type="SUPFAM" id="SSF63867">
    <property type="entry name" value="MoeA C-terminal domain-like"/>
    <property type="match status" value="1"/>
</dbReference>
<dbReference type="PANTHER" id="PTHR10192">
    <property type="entry name" value="MOLYBDOPTERIN BIOSYNTHESIS PROTEIN"/>
    <property type="match status" value="1"/>
</dbReference>
<dbReference type="InterPro" id="IPR036425">
    <property type="entry name" value="MoaB/Mog-like_dom_sf"/>
</dbReference>
<dbReference type="RefSeq" id="WP_345456312.1">
    <property type="nucleotide sequence ID" value="NZ_BAABKG010000002.1"/>
</dbReference>
<dbReference type="InterPro" id="IPR005111">
    <property type="entry name" value="MoeA_C_domain_IV"/>
</dbReference>
<comment type="pathway">
    <text evidence="2 7">Cofactor biosynthesis; molybdopterin biosynthesis.</text>
</comment>
<comment type="similarity">
    <text evidence="3 7">Belongs to the MoeA family.</text>
</comment>
<reference evidence="10" key="1">
    <citation type="journal article" date="2019" name="Int. J. Syst. Evol. Microbiol.">
        <title>The Global Catalogue of Microorganisms (GCM) 10K type strain sequencing project: providing services to taxonomists for standard genome sequencing and annotation.</title>
        <authorList>
            <consortium name="The Broad Institute Genomics Platform"/>
            <consortium name="The Broad Institute Genome Sequencing Center for Infectious Disease"/>
            <person name="Wu L."/>
            <person name="Ma J."/>
        </authorList>
    </citation>
    <scope>NUCLEOTIDE SEQUENCE [LARGE SCALE GENOMIC DNA]</scope>
    <source>
        <strain evidence="10">JCM 18459</strain>
    </source>
</reference>
<dbReference type="Gene3D" id="3.90.105.10">
    <property type="entry name" value="Molybdopterin biosynthesis moea protein, domain 2"/>
    <property type="match status" value="1"/>
</dbReference>
<comment type="cofactor">
    <cofactor evidence="7">
        <name>Mg(2+)</name>
        <dbReference type="ChEBI" id="CHEBI:18420"/>
    </cofactor>
</comment>
<proteinExistence type="inferred from homology"/>
<evidence type="ECO:0000256" key="2">
    <source>
        <dbReference type="ARBA" id="ARBA00005046"/>
    </source>
</evidence>
<dbReference type="NCBIfam" id="TIGR00177">
    <property type="entry name" value="molyb_syn"/>
    <property type="match status" value="1"/>
</dbReference>
<evidence type="ECO:0000256" key="6">
    <source>
        <dbReference type="ARBA" id="ARBA00047317"/>
    </source>
</evidence>
<dbReference type="Pfam" id="PF00994">
    <property type="entry name" value="MoCF_biosynth"/>
    <property type="match status" value="1"/>
</dbReference>
<dbReference type="EC" id="2.10.1.1" evidence="7"/>
<evidence type="ECO:0000259" key="8">
    <source>
        <dbReference type="SMART" id="SM00852"/>
    </source>
</evidence>
<dbReference type="NCBIfam" id="NF045515">
    <property type="entry name" value="Glp_gephyrin"/>
    <property type="match status" value="1"/>
</dbReference>
<evidence type="ECO:0000256" key="5">
    <source>
        <dbReference type="ARBA" id="ARBA00023150"/>
    </source>
</evidence>
<dbReference type="Gene3D" id="2.40.340.10">
    <property type="entry name" value="MoeA, C-terminal, domain IV"/>
    <property type="match status" value="1"/>
</dbReference>
<protein>
    <recommendedName>
        <fullName evidence="7">Molybdopterin molybdenumtransferase</fullName>
        <ecNumber evidence="7">2.10.1.1</ecNumber>
    </recommendedName>
</protein>
<dbReference type="EMBL" id="BAABKG010000002">
    <property type="protein sequence ID" value="GAA5145372.1"/>
    <property type="molecule type" value="Genomic_DNA"/>
</dbReference>
<name>A0ABP9PL01_9ACTN</name>
<keyword evidence="10" id="KW-1185">Reference proteome</keyword>
<feature type="domain" description="MoaB/Mog" evidence="8">
    <location>
        <begin position="191"/>
        <end position="349"/>
    </location>
</feature>
<gene>
    <name evidence="9" type="ORF">GCM10023340_14590</name>
</gene>
<evidence type="ECO:0000256" key="7">
    <source>
        <dbReference type="RuleBase" id="RU365090"/>
    </source>
</evidence>
<dbReference type="Pfam" id="PF03453">
    <property type="entry name" value="MoeA_N"/>
    <property type="match status" value="1"/>
</dbReference>
<organism evidence="9 10">
    <name type="scientific">Nocardioides marinquilinus</name>
    <dbReference type="NCBI Taxonomy" id="1210400"/>
    <lineage>
        <taxon>Bacteria</taxon>
        <taxon>Bacillati</taxon>
        <taxon>Actinomycetota</taxon>
        <taxon>Actinomycetes</taxon>
        <taxon>Propionibacteriales</taxon>
        <taxon>Nocardioidaceae</taxon>
        <taxon>Nocardioides</taxon>
    </lineage>
</organism>
<keyword evidence="7" id="KW-0479">Metal-binding</keyword>
<comment type="catalytic activity">
    <reaction evidence="6">
        <text>adenylyl-molybdopterin + molybdate = Mo-molybdopterin + AMP + H(+)</text>
        <dbReference type="Rhea" id="RHEA:35047"/>
        <dbReference type="ChEBI" id="CHEBI:15378"/>
        <dbReference type="ChEBI" id="CHEBI:36264"/>
        <dbReference type="ChEBI" id="CHEBI:62727"/>
        <dbReference type="ChEBI" id="CHEBI:71302"/>
        <dbReference type="ChEBI" id="CHEBI:456215"/>
        <dbReference type="EC" id="2.10.1.1"/>
    </reaction>
</comment>
<dbReference type="InterPro" id="IPR038987">
    <property type="entry name" value="MoeA-like"/>
</dbReference>
<dbReference type="CDD" id="cd00887">
    <property type="entry name" value="MoeA"/>
    <property type="match status" value="1"/>
</dbReference>
<accession>A0ABP9PL01</accession>
<keyword evidence="7" id="KW-0808">Transferase</keyword>
<comment type="function">
    <text evidence="1 7">Catalyzes the insertion of molybdate into adenylated molybdopterin with the concomitant release of AMP.</text>
</comment>
<dbReference type="InterPro" id="IPR036135">
    <property type="entry name" value="MoeA_linker/N_sf"/>
</dbReference>
<dbReference type="InterPro" id="IPR005110">
    <property type="entry name" value="MoeA_linker/N"/>
</dbReference>
<dbReference type="Proteomes" id="UP001500221">
    <property type="component" value="Unassembled WGS sequence"/>
</dbReference>
<keyword evidence="5 7" id="KW-0501">Molybdenum cofactor biosynthesis</keyword>
<keyword evidence="7" id="KW-0460">Magnesium</keyword>
<evidence type="ECO:0000256" key="4">
    <source>
        <dbReference type="ARBA" id="ARBA00022505"/>
    </source>
</evidence>
<dbReference type="InterPro" id="IPR036688">
    <property type="entry name" value="MoeA_C_domain_IV_sf"/>
</dbReference>
<dbReference type="SMART" id="SM00852">
    <property type="entry name" value="MoCF_biosynth"/>
    <property type="match status" value="1"/>
</dbReference>
<keyword evidence="4 7" id="KW-0500">Molybdenum</keyword>
<dbReference type="Pfam" id="PF03454">
    <property type="entry name" value="MoeA_C"/>
    <property type="match status" value="1"/>
</dbReference>
<dbReference type="PANTHER" id="PTHR10192:SF5">
    <property type="entry name" value="GEPHYRIN"/>
    <property type="match status" value="1"/>
</dbReference>
<comment type="caution">
    <text evidence="9">The sequence shown here is derived from an EMBL/GenBank/DDBJ whole genome shotgun (WGS) entry which is preliminary data.</text>
</comment>
<dbReference type="Gene3D" id="3.40.980.10">
    <property type="entry name" value="MoaB/Mog-like domain"/>
    <property type="match status" value="1"/>
</dbReference>